<dbReference type="EMBL" id="PYFT01000001">
    <property type="protein sequence ID" value="PSR55558.1"/>
    <property type="molecule type" value="Genomic_DNA"/>
</dbReference>
<protein>
    <submittedName>
        <fullName evidence="1">Uncharacterized protein</fullName>
    </submittedName>
</protein>
<accession>A0A2T2YJ76</accession>
<reference evidence="1 2" key="1">
    <citation type="submission" date="2018-03" db="EMBL/GenBank/DDBJ databases">
        <title>Adhaeribacter sp. HMF7605 Genome sequencing and assembly.</title>
        <authorList>
            <person name="Kang H."/>
            <person name="Kang J."/>
            <person name="Cha I."/>
            <person name="Kim H."/>
            <person name="Joh K."/>
        </authorList>
    </citation>
    <scope>NUCLEOTIDE SEQUENCE [LARGE SCALE GENOMIC DNA]</scope>
    <source>
        <strain evidence="1 2">HMF7605</strain>
    </source>
</reference>
<proteinExistence type="predicted"/>
<dbReference type="OrthoDB" id="770510at2"/>
<keyword evidence="2" id="KW-1185">Reference proteome</keyword>
<sequence length="86" mass="10020">MPLNKKLAEKLNKRFAPNSRLDDTYRGLDLTFITNELGEPVTLFIGKRRPDGAITGERYVRTIKRFLNSDQIESSHWDLKGKVWRS</sequence>
<dbReference type="RefSeq" id="WP_106931738.1">
    <property type="nucleotide sequence ID" value="NZ_PYFT01000001.1"/>
</dbReference>
<name>A0A2T2YJ76_9BACT</name>
<organism evidence="1 2">
    <name type="scientific">Adhaeribacter arboris</name>
    <dbReference type="NCBI Taxonomy" id="2072846"/>
    <lineage>
        <taxon>Bacteria</taxon>
        <taxon>Pseudomonadati</taxon>
        <taxon>Bacteroidota</taxon>
        <taxon>Cytophagia</taxon>
        <taxon>Cytophagales</taxon>
        <taxon>Hymenobacteraceae</taxon>
        <taxon>Adhaeribacter</taxon>
    </lineage>
</organism>
<dbReference type="AlphaFoldDB" id="A0A2T2YJ76"/>
<gene>
    <name evidence="1" type="ORF">AHMF7605_19630</name>
</gene>
<evidence type="ECO:0000313" key="2">
    <source>
        <dbReference type="Proteomes" id="UP000240357"/>
    </source>
</evidence>
<dbReference type="Proteomes" id="UP000240357">
    <property type="component" value="Unassembled WGS sequence"/>
</dbReference>
<comment type="caution">
    <text evidence="1">The sequence shown here is derived from an EMBL/GenBank/DDBJ whole genome shotgun (WGS) entry which is preliminary data.</text>
</comment>
<evidence type="ECO:0000313" key="1">
    <source>
        <dbReference type="EMBL" id="PSR55558.1"/>
    </source>
</evidence>